<dbReference type="AlphaFoldDB" id="A0A2K1KXQ0"/>
<keyword evidence="4" id="KW-1185">Reference proteome</keyword>
<protein>
    <submittedName>
        <fullName evidence="2 3">Uncharacterized protein</fullName>
    </submittedName>
</protein>
<reference evidence="2 4" key="1">
    <citation type="journal article" date="2008" name="Science">
        <title>The Physcomitrella genome reveals evolutionary insights into the conquest of land by plants.</title>
        <authorList>
            <person name="Rensing S."/>
            <person name="Lang D."/>
            <person name="Zimmer A."/>
            <person name="Terry A."/>
            <person name="Salamov A."/>
            <person name="Shapiro H."/>
            <person name="Nishiyama T."/>
            <person name="Perroud P.-F."/>
            <person name="Lindquist E."/>
            <person name="Kamisugi Y."/>
            <person name="Tanahashi T."/>
            <person name="Sakakibara K."/>
            <person name="Fujita T."/>
            <person name="Oishi K."/>
            <person name="Shin-I T."/>
            <person name="Kuroki Y."/>
            <person name="Toyoda A."/>
            <person name="Suzuki Y."/>
            <person name="Hashimoto A."/>
            <person name="Yamaguchi K."/>
            <person name="Sugano A."/>
            <person name="Kohara Y."/>
            <person name="Fujiyama A."/>
            <person name="Anterola A."/>
            <person name="Aoki S."/>
            <person name="Ashton N."/>
            <person name="Barbazuk W.B."/>
            <person name="Barker E."/>
            <person name="Bennetzen J."/>
            <person name="Bezanilla M."/>
            <person name="Blankenship R."/>
            <person name="Cho S.H."/>
            <person name="Dutcher S."/>
            <person name="Estelle M."/>
            <person name="Fawcett J.A."/>
            <person name="Gundlach H."/>
            <person name="Hanada K."/>
            <person name="Heyl A."/>
            <person name="Hicks K.A."/>
            <person name="Hugh J."/>
            <person name="Lohr M."/>
            <person name="Mayer K."/>
            <person name="Melkozernov A."/>
            <person name="Murata T."/>
            <person name="Nelson D."/>
            <person name="Pils B."/>
            <person name="Prigge M."/>
            <person name="Reiss B."/>
            <person name="Renner T."/>
            <person name="Rombauts S."/>
            <person name="Rushton P."/>
            <person name="Sanderfoot A."/>
            <person name="Schween G."/>
            <person name="Shiu S.-H."/>
            <person name="Stueber K."/>
            <person name="Theodoulou F.L."/>
            <person name="Tu H."/>
            <person name="Van de Peer Y."/>
            <person name="Verrier P.J."/>
            <person name="Waters E."/>
            <person name="Wood A."/>
            <person name="Yang L."/>
            <person name="Cove D."/>
            <person name="Cuming A."/>
            <person name="Hasebe M."/>
            <person name="Lucas S."/>
            <person name="Mishler D.B."/>
            <person name="Reski R."/>
            <person name="Grigoriev I."/>
            <person name="Quatrano R.S."/>
            <person name="Boore J.L."/>
        </authorList>
    </citation>
    <scope>NUCLEOTIDE SEQUENCE [LARGE SCALE GENOMIC DNA]</scope>
    <source>
        <strain evidence="3 4">cv. Gransden 2004</strain>
    </source>
</reference>
<dbReference type="EnsemblPlants" id="Pp3c3_38170V3.1">
    <property type="protein sequence ID" value="PAC:32942294.CDS.1"/>
    <property type="gene ID" value="Pp3c3_38170"/>
</dbReference>
<accession>A0A2K1KXQ0</accession>
<dbReference type="RefSeq" id="XP_024369717.1">
    <property type="nucleotide sequence ID" value="XM_024513949.2"/>
</dbReference>
<evidence type="ECO:0000256" key="1">
    <source>
        <dbReference type="SAM" id="MobiDB-lite"/>
    </source>
</evidence>
<sequence>MAWEFQYQTIGITWRQSSPNTMATLGINAEVPSLMVSHGMTLLNLKSVEDDVVPNAVAALLEVYPVRVGEGEDDYIAVVLDASLCHHELCLGEHDKDVQFSNGFAEEQEDVLDAFLTVEAERDRVNAAYGEEHKPKASRQSRGKKSDVAVVTQDTGFTGGVDETAARGESSRPRMKKRSSAASAEPDSSRSR</sequence>
<feature type="region of interest" description="Disordered" evidence="1">
    <location>
        <begin position="127"/>
        <end position="192"/>
    </location>
</feature>
<evidence type="ECO:0000313" key="4">
    <source>
        <dbReference type="Proteomes" id="UP000006727"/>
    </source>
</evidence>
<dbReference type="GeneID" id="112279475"/>
<evidence type="ECO:0000313" key="3">
    <source>
        <dbReference type="EnsemblPlants" id="PAC:32942294.CDS.1"/>
    </source>
</evidence>
<organism evidence="2">
    <name type="scientific">Physcomitrium patens</name>
    <name type="common">Spreading-leaved earth moss</name>
    <name type="synonym">Physcomitrella patens</name>
    <dbReference type="NCBI Taxonomy" id="3218"/>
    <lineage>
        <taxon>Eukaryota</taxon>
        <taxon>Viridiplantae</taxon>
        <taxon>Streptophyta</taxon>
        <taxon>Embryophyta</taxon>
        <taxon>Bryophyta</taxon>
        <taxon>Bryophytina</taxon>
        <taxon>Bryopsida</taxon>
        <taxon>Funariidae</taxon>
        <taxon>Funariales</taxon>
        <taxon>Funariaceae</taxon>
        <taxon>Physcomitrium</taxon>
    </lineage>
</organism>
<proteinExistence type="predicted"/>
<reference evidence="3" key="3">
    <citation type="submission" date="2020-12" db="UniProtKB">
        <authorList>
            <consortium name="EnsemblPlants"/>
        </authorList>
    </citation>
    <scope>IDENTIFICATION</scope>
</reference>
<evidence type="ECO:0000313" key="2">
    <source>
        <dbReference type="EMBL" id="PNR58558.1"/>
    </source>
</evidence>
<name>A0A2K1KXQ0_PHYPA</name>
<dbReference type="Proteomes" id="UP000006727">
    <property type="component" value="Chromosome 3"/>
</dbReference>
<reference evidence="2 4" key="2">
    <citation type="journal article" date="2018" name="Plant J.">
        <title>The Physcomitrella patens chromosome-scale assembly reveals moss genome structure and evolution.</title>
        <authorList>
            <person name="Lang D."/>
            <person name="Ullrich K.K."/>
            <person name="Murat F."/>
            <person name="Fuchs J."/>
            <person name="Jenkins J."/>
            <person name="Haas F.B."/>
            <person name="Piednoel M."/>
            <person name="Gundlach H."/>
            <person name="Van Bel M."/>
            <person name="Meyberg R."/>
            <person name="Vives C."/>
            <person name="Morata J."/>
            <person name="Symeonidi A."/>
            <person name="Hiss M."/>
            <person name="Muchero W."/>
            <person name="Kamisugi Y."/>
            <person name="Saleh O."/>
            <person name="Blanc G."/>
            <person name="Decker E.L."/>
            <person name="van Gessel N."/>
            <person name="Grimwood J."/>
            <person name="Hayes R.D."/>
            <person name="Graham S.W."/>
            <person name="Gunter L.E."/>
            <person name="McDaniel S.F."/>
            <person name="Hoernstein S.N.W."/>
            <person name="Larsson A."/>
            <person name="Li F.W."/>
            <person name="Perroud P.F."/>
            <person name="Phillips J."/>
            <person name="Ranjan P."/>
            <person name="Rokshar D.S."/>
            <person name="Rothfels C.J."/>
            <person name="Schneider L."/>
            <person name="Shu S."/>
            <person name="Stevenson D.W."/>
            <person name="Thummler F."/>
            <person name="Tillich M."/>
            <person name="Villarreal Aguilar J.C."/>
            <person name="Widiez T."/>
            <person name="Wong G.K."/>
            <person name="Wymore A."/>
            <person name="Zhang Y."/>
            <person name="Zimmer A.D."/>
            <person name="Quatrano R.S."/>
            <person name="Mayer K.F.X."/>
            <person name="Goodstein D."/>
            <person name="Casacuberta J.M."/>
            <person name="Vandepoele K."/>
            <person name="Reski R."/>
            <person name="Cuming A.C."/>
            <person name="Tuskan G.A."/>
            <person name="Maumus F."/>
            <person name="Salse J."/>
            <person name="Schmutz J."/>
            <person name="Rensing S.A."/>
        </authorList>
    </citation>
    <scope>NUCLEOTIDE SEQUENCE [LARGE SCALE GENOMIC DNA]</scope>
    <source>
        <strain evidence="3 4">cv. Gransden 2004</strain>
    </source>
</reference>
<gene>
    <name evidence="3" type="primary">LOC112279475</name>
    <name evidence="2" type="ORF">PHYPA_005553</name>
</gene>
<dbReference type="Gramene" id="Pp3c3_38170V3.1">
    <property type="protein sequence ID" value="PAC:32942294.CDS.1"/>
    <property type="gene ID" value="Pp3c3_38170"/>
</dbReference>
<dbReference type="EMBL" id="ABEU02000003">
    <property type="protein sequence ID" value="PNR58558.1"/>
    <property type="molecule type" value="Genomic_DNA"/>
</dbReference>